<keyword evidence="5" id="KW-1185">Reference proteome</keyword>
<reference evidence="4" key="1">
    <citation type="submission" date="2023-05" db="EMBL/GenBank/DDBJ databases">
        <title>Genome and transcriptome analyses reveal genes involved in the formation of fine ridges on petal epidermal cells in Hibiscus trionum.</title>
        <authorList>
            <person name="Koshimizu S."/>
            <person name="Masuda S."/>
            <person name="Ishii T."/>
            <person name="Shirasu K."/>
            <person name="Hoshino A."/>
            <person name="Arita M."/>
        </authorList>
    </citation>
    <scope>NUCLEOTIDE SEQUENCE</scope>
    <source>
        <strain evidence="4">Hamamatsu line</strain>
    </source>
</reference>
<dbReference type="InterPro" id="IPR000182">
    <property type="entry name" value="GNAT_dom"/>
</dbReference>
<evidence type="ECO:0000256" key="2">
    <source>
        <dbReference type="ARBA" id="ARBA00023315"/>
    </source>
</evidence>
<keyword evidence="1" id="KW-0808">Transferase</keyword>
<dbReference type="EMBL" id="BSYR01000026">
    <property type="protein sequence ID" value="GMI94730.1"/>
    <property type="molecule type" value="Genomic_DNA"/>
</dbReference>
<dbReference type="FunFam" id="3.40.630.30:FF:000006">
    <property type="entry name" value="Putative n-alpha-acetyltransferase 50"/>
    <property type="match status" value="1"/>
</dbReference>
<gene>
    <name evidence="4" type="ORF">HRI_003142300</name>
</gene>
<feature type="domain" description="N-acetyltransferase" evidence="3">
    <location>
        <begin position="10"/>
        <end position="159"/>
    </location>
</feature>
<dbReference type="PANTHER" id="PTHR42919:SF8">
    <property type="entry name" value="N-ALPHA-ACETYLTRANSFERASE 50"/>
    <property type="match status" value="1"/>
</dbReference>
<dbReference type="PANTHER" id="PTHR42919">
    <property type="entry name" value="N-ALPHA-ACETYLTRANSFERASE"/>
    <property type="match status" value="1"/>
</dbReference>
<dbReference type="Gene3D" id="3.40.630.30">
    <property type="match status" value="1"/>
</dbReference>
<proteinExistence type="predicted"/>
<name>A0A9W7MDY7_HIBTR</name>
<evidence type="ECO:0000259" key="3">
    <source>
        <dbReference type="PROSITE" id="PS51186"/>
    </source>
</evidence>
<dbReference type="GO" id="GO:0007064">
    <property type="term" value="P:mitotic sister chromatid cohesion"/>
    <property type="evidence" value="ECO:0007669"/>
    <property type="project" value="TreeGrafter"/>
</dbReference>
<dbReference type="SUPFAM" id="SSF55729">
    <property type="entry name" value="Acyl-CoA N-acyltransferases (Nat)"/>
    <property type="match status" value="1"/>
</dbReference>
<evidence type="ECO:0000313" key="5">
    <source>
        <dbReference type="Proteomes" id="UP001165190"/>
    </source>
</evidence>
<evidence type="ECO:0000313" key="4">
    <source>
        <dbReference type="EMBL" id="GMI94730.1"/>
    </source>
</evidence>
<keyword evidence="2" id="KW-0012">Acyltransferase</keyword>
<accession>A0A9W7MDY7</accession>
<dbReference type="CDD" id="cd04301">
    <property type="entry name" value="NAT_SF"/>
    <property type="match status" value="1"/>
</dbReference>
<dbReference type="Proteomes" id="UP001165190">
    <property type="component" value="Unassembled WGS sequence"/>
</dbReference>
<dbReference type="AlphaFoldDB" id="A0A9W7MDY7"/>
<protein>
    <submittedName>
        <fullName evidence="4">N-terminal acetyltransferase 50</fullName>
    </submittedName>
</protein>
<dbReference type="Pfam" id="PF00583">
    <property type="entry name" value="Acetyltransf_1"/>
    <property type="match status" value="1"/>
</dbReference>
<comment type="caution">
    <text evidence="4">The sequence shown here is derived from an EMBL/GenBank/DDBJ whole genome shotgun (WGS) entry which is preliminary data.</text>
</comment>
<dbReference type="InterPro" id="IPR016181">
    <property type="entry name" value="Acyl_CoA_acyltransferase"/>
</dbReference>
<sequence>MERAGREVAISLEEVREKNLMQLRKLNSDLFPVAFPDKYYDSSLASGEFTKLAYYNDICVGAIASRVEKKEDGANRVHIMSVGVLPPYRGLGIGGKLLKHVLDLCLKQHIPEIYLYVMTNNEEAIKLYTKFGFEITETLKHNHANLDHSDAFVLTKFIAPSQAKK</sequence>
<evidence type="ECO:0000256" key="1">
    <source>
        <dbReference type="ARBA" id="ARBA00022679"/>
    </source>
</evidence>
<dbReference type="InterPro" id="IPR051556">
    <property type="entry name" value="N-term/lysine_N-AcTrnsfr"/>
</dbReference>
<organism evidence="4 5">
    <name type="scientific">Hibiscus trionum</name>
    <name type="common">Flower of an hour</name>
    <dbReference type="NCBI Taxonomy" id="183268"/>
    <lineage>
        <taxon>Eukaryota</taxon>
        <taxon>Viridiplantae</taxon>
        <taxon>Streptophyta</taxon>
        <taxon>Embryophyta</taxon>
        <taxon>Tracheophyta</taxon>
        <taxon>Spermatophyta</taxon>
        <taxon>Magnoliopsida</taxon>
        <taxon>eudicotyledons</taxon>
        <taxon>Gunneridae</taxon>
        <taxon>Pentapetalae</taxon>
        <taxon>rosids</taxon>
        <taxon>malvids</taxon>
        <taxon>Malvales</taxon>
        <taxon>Malvaceae</taxon>
        <taxon>Malvoideae</taxon>
        <taxon>Hibiscus</taxon>
    </lineage>
</organism>
<dbReference type="GO" id="GO:0008080">
    <property type="term" value="F:N-acetyltransferase activity"/>
    <property type="evidence" value="ECO:0007669"/>
    <property type="project" value="TreeGrafter"/>
</dbReference>
<dbReference type="OrthoDB" id="47374at2759"/>
<dbReference type="PROSITE" id="PS51186">
    <property type="entry name" value="GNAT"/>
    <property type="match status" value="1"/>
</dbReference>
<dbReference type="GO" id="GO:0031415">
    <property type="term" value="C:NatA complex"/>
    <property type="evidence" value="ECO:0007669"/>
    <property type="project" value="TreeGrafter"/>
</dbReference>